<feature type="region of interest" description="Disordered" evidence="1">
    <location>
        <begin position="599"/>
        <end position="646"/>
    </location>
</feature>
<dbReference type="SUPFAM" id="SSF56219">
    <property type="entry name" value="DNase I-like"/>
    <property type="match status" value="1"/>
</dbReference>
<proteinExistence type="predicted"/>
<sequence>MLESIETILVEEEKEKIEREVDKEYLALLERKLSSVKNPTGKKATAKQFISDIASVKDHQLFNLLTSESTDTNKFGDDFVDQPSLIQRKLAPQTCAVATSEKLKLVKNDLVQRVKDQLEEEKEGKEVGSKKEEEEEEEGVKDYLPQSSSDASTRSMLSSMNLSGNLSGSKRSLTQSLSGGSSGGSFHPKMTQLEIVAIDAIEESRDRVPPGKILVLTCWGETCELGTTSKYQLVLFRIEMHTGKASVLAKEFISRPVALVRFISYRSTKRGSIGVLVFPSNEKAVIYQLVAGEDGSLSLVLTSDISKEYPELSEALPGTAVKMATQTIGKFRWTLVGCDNGHLRFWRTTLKTNKVLLVKRMRFFGAVSVTDIYQPYKNEDDEEQKEDDPTVHVIVSSTLGPVAIYRIVQYRNDDTVSWDQRAILAMSRKEDTVTCTARKGDYLCVGYFSQHMYTYNLKLVLDLPPSEIVLPYLSDAKVNAPTAAIQFVDQFEISLITFAGHHSLMSIEDEGEEDETELMMGKKKGQQNKQKSNWIPPVANGGIKKKNHTNQPTPSFVIPNYPQPNRYQLPRFPILPFPVQLVSGPSISAPPSILSTPSVNPPLFPTPPSTGHPVVIPSLLGSQSNPVQKGQSKTSNKTPNKKRNTGVIVSTPKGLVTEVTKTKAQLKYARQLATRAKKKKVSHSVKKEPKEHKFNMFMNIAERYHVKTSDVATIDIQDEIEDDDDEVEKIEQEEREDGKRFPLVETSSNEDMTIVDDMSICTVDEEGEGEDTMGSIDTIDEVGEKTMVQQVKEVEKEGEIILEEEEEDDDDIQCIGEKKATGRVMSMVDLIEDSDVEEIENESSESSLMDKAFTEEQSLPPMEQSIIDLSLDEDNEETTKKIASGSELPDFIPLIDDKKKNEKGKQPQFVQPVKNGVTPIQNGSSSSFPLTAPSSPLIMMSRTKSAKERKREAYRKKAETRAMSLSGSPCTIARSISSSTCSFPPFPQPFFSPSSIPLPGGPIPPSPLSHLLRFPSGSVPSMTSLASMGLIHTRGISTTAPQSQPVNFGDYNVPPPPLVRGMGGSCSTLASVLQEEAAGIVRDSLSSSGIYRRQWETECPNDSSEKIDPSSAPFRICSYNVLCQKTISATEYLYRHTKFQPHVLRWAHRWPLIQKELMELNADVFGLQEIQDVHFEEFYEPFMKSLGYICHYQPKSEAFHSDGLGIFVRANRFKITSSNVVDFLVPGDNLMNRGNVAQLLRVECLQTGASLIITNTHIIFNEKRGDVKLGQIALLMANIHAIRQGDEPVICLGDWNLEPKSDLYNYITNGSLDANQFVARYGSGQLREGRNFSFTPMRELPIDTHLKTKMSRDGILYQNEGTLLQSLQRSQPSILSHQIPLASTYAPYRERHVSTFHKDVANPDFIFYTTAGRGETDSRRLRLIRRLGVPLENGIKRNMEPWPNHYVPSDHIPLVAEFYLAK</sequence>
<reference evidence="3" key="2">
    <citation type="submission" date="2022-06" db="UniProtKB">
        <authorList>
            <consortium name="EnsemblMetazoa"/>
        </authorList>
    </citation>
    <scope>IDENTIFICATION</scope>
    <source>
        <strain evidence="3">PS312</strain>
    </source>
</reference>
<feature type="compositionally biased region" description="Pro residues" evidence="1">
    <location>
        <begin position="599"/>
        <end position="610"/>
    </location>
</feature>
<feature type="region of interest" description="Disordered" evidence="1">
    <location>
        <begin position="913"/>
        <end position="935"/>
    </location>
</feature>
<dbReference type="EnsemblMetazoa" id="PPA28760.1">
    <property type="protein sequence ID" value="PPA28760.1"/>
    <property type="gene ID" value="WBGene00118314"/>
</dbReference>
<accession>A0A2A6CA01</accession>
<protein>
    <submittedName>
        <fullName evidence="3">Angl-1</fullName>
    </submittedName>
</protein>
<evidence type="ECO:0000259" key="2">
    <source>
        <dbReference type="Pfam" id="PF03372"/>
    </source>
</evidence>
<dbReference type="GO" id="GO:0140007">
    <property type="term" value="C:KICSTOR complex"/>
    <property type="evidence" value="ECO:0000318"/>
    <property type="project" value="GO_Central"/>
</dbReference>
<feature type="compositionally biased region" description="Basic and acidic residues" evidence="1">
    <location>
        <begin position="117"/>
        <end position="132"/>
    </location>
</feature>
<feature type="region of interest" description="Disordered" evidence="1">
    <location>
        <begin position="117"/>
        <end position="185"/>
    </location>
</feature>
<feature type="compositionally biased region" description="Polar residues" evidence="1">
    <location>
        <begin position="620"/>
        <end position="638"/>
    </location>
</feature>
<name>A0A2A6CA01_PRIPA</name>
<dbReference type="GO" id="GO:0015629">
    <property type="term" value="C:actin cytoskeleton"/>
    <property type="evidence" value="ECO:0007669"/>
    <property type="project" value="InterPro"/>
</dbReference>
<feature type="domain" description="Endonuclease/exonuclease/phosphatase" evidence="2">
    <location>
        <begin position="1118"/>
        <end position="1410"/>
    </location>
</feature>
<keyword evidence="4" id="KW-1185">Reference proteome</keyword>
<dbReference type="Gene3D" id="3.60.10.10">
    <property type="entry name" value="Endonuclease/exonuclease/phosphatase"/>
    <property type="match status" value="1"/>
</dbReference>
<dbReference type="PANTHER" id="PTHR15435:SF2">
    <property type="entry name" value="KICSTOR COMPLEX PROTEIN KAPTIN"/>
    <property type="match status" value="1"/>
</dbReference>
<accession>A0A8R1UH37</accession>
<dbReference type="Proteomes" id="UP000005239">
    <property type="component" value="Unassembled WGS sequence"/>
</dbReference>
<dbReference type="InterPro" id="IPR036691">
    <property type="entry name" value="Endo/exonu/phosph_ase_sf"/>
</dbReference>
<dbReference type="PANTHER" id="PTHR15435">
    <property type="entry name" value="KICSTOR COMPLEX PROTEIN KAPTIN"/>
    <property type="match status" value="1"/>
</dbReference>
<dbReference type="GO" id="GO:1904262">
    <property type="term" value="P:negative regulation of TORC1 signaling"/>
    <property type="evidence" value="ECO:0000318"/>
    <property type="project" value="GO_Central"/>
</dbReference>
<dbReference type="GO" id="GO:0003824">
    <property type="term" value="F:catalytic activity"/>
    <property type="evidence" value="ECO:0007669"/>
    <property type="project" value="InterPro"/>
</dbReference>
<dbReference type="GO" id="GO:0051015">
    <property type="term" value="F:actin filament binding"/>
    <property type="evidence" value="ECO:0000318"/>
    <property type="project" value="GO_Central"/>
</dbReference>
<dbReference type="InterPro" id="IPR029982">
    <property type="entry name" value="Kptn"/>
</dbReference>
<reference evidence="4" key="1">
    <citation type="journal article" date="2008" name="Nat. Genet.">
        <title>The Pristionchus pacificus genome provides a unique perspective on nematode lifestyle and parasitism.</title>
        <authorList>
            <person name="Dieterich C."/>
            <person name="Clifton S.W."/>
            <person name="Schuster L.N."/>
            <person name="Chinwalla A."/>
            <person name="Delehaunty K."/>
            <person name="Dinkelacker I."/>
            <person name="Fulton L."/>
            <person name="Fulton R."/>
            <person name="Godfrey J."/>
            <person name="Minx P."/>
            <person name="Mitreva M."/>
            <person name="Roeseler W."/>
            <person name="Tian H."/>
            <person name="Witte H."/>
            <person name="Yang S.P."/>
            <person name="Wilson R.K."/>
            <person name="Sommer R.J."/>
        </authorList>
    </citation>
    <scope>NUCLEOTIDE SEQUENCE [LARGE SCALE GENOMIC DNA]</scope>
    <source>
        <strain evidence="4">PS312</strain>
    </source>
</reference>
<evidence type="ECO:0000256" key="1">
    <source>
        <dbReference type="SAM" id="MobiDB-lite"/>
    </source>
</evidence>
<dbReference type="GO" id="GO:0030027">
    <property type="term" value="C:lamellipodium"/>
    <property type="evidence" value="ECO:0000318"/>
    <property type="project" value="GO_Central"/>
</dbReference>
<gene>
    <name evidence="3" type="primary">WBGene00118314</name>
</gene>
<dbReference type="GO" id="GO:0007015">
    <property type="term" value="P:actin filament organization"/>
    <property type="evidence" value="ECO:0007669"/>
    <property type="project" value="InterPro"/>
</dbReference>
<dbReference type="InterPro" id="IPR028039">
    <property type="entry name" value="CCDC32"/>
</dbReference>
<feature type="compositionally biased region" description="Polar residues" evidence="1">
    <location>
        <begin position="145"/>
        <end position="154"/>
    </location>
</feature>
<dbReference type="FunFam" id="3.60.10.10:FF:000129">
    <property type="entry name" value="Protein angel"/>
    <property type="match status" value="1"/>
</dbReference>
<feature type="region of interest" description="Disordered" evidence="1">
    <location>
        <begin position="522"/>
        <end position="544"/>
    </location>
</feature>
<evidence type="ECO:0000313" key="4">
    <source>
        <dbReference type="Proteomes" id="UP000005239"/>
    </source>
</evidence>
<dbReference type="Pfam" id="PF03372">
    <property type="entry name" value="Exo_endo_phos"/>
    <property type="match status" value="1"/>
</dbReference>
<dbReference type="InterPro" id="IPR005135">
    <property type="entry name" value="Endo/exonuclease/phosphatase"/>
</dbReference>
<feature type="compositionally biased region" description="Low complexity" evidence="1">
    <location>
        <begin position="924"/>
        <end position="935"/>
    </location>
</feature>
<evidence type="ECO:0000313" key="3">
    <source>
        <dbReference type="EnsemblMetazoa" id="PPA28760.1"/>
    </source>
</evidence>
<organism evidence="3 4">
    <name type="scientific">Pristionchus pacificus</name>
    <name type="common">Parasitic nematode worm</name>
    <dbReference type="NCBI Taxonomy" id="54126"/>
    <lineage>
        <taxon>Eukaryota</taxon>
        <taxon>Metazoa</taxon>
        <taxon>Ecdysozoa</taxon>
        <taxon>Nematoda</taxon>
        <taxon>Chromadorea</taxon>
        <taxon>Rhabditida</taxon>
        <taxon>Rhabditina</taxon>
        <taxon>Diplogasteromorpha</taxon>
        <taxon>Diplogasteroidea</taxon>
        <taxon>Neodiplogasteridae</taxon>
        <taxon>Pristionchus</taxon>
    </lineage>
</organism>
<dbReference type="GO" id="GO:0034198">
    <property type="term" value="P:cellular response to amino acid starvation"/>
    <property type="evidence" value="ECO:0000318"/>
    <property type="project" value="GO_Central"/>
</dbReference>
<dbReference type="Pfam" id="PF14989">
    <property type="entry name" value="CCDC32"/>
    <property type="match status" value="1"/>
</dbReference>
<feature type="compositionally biased region" description="Low complexity" evidence="1">
    <location>
        <begin position="155"/>
        <end position="169"/>
    </location>
</feature>